<gene>
    <name evidence="1" type="ordered locus">Halhy_5489</name>
</gene>
<dbReference type="PANTHER" id="PTHR33221:SF13">
    <property type="entry name" value="TRANSCRIPTIONAL REGULATOR-RELATED"/>
    <property type="match status" value="1"/>
</dbReference>
<organism evidence="1 2">
    <name type="scientific">Haliscomenobacter hydrossis (strain ATCC 27775 / DSM 1100 / LMG 10767 / O)</name>
    <dbReference type="NCBI Taxonomy" id="760192"/>
    <lineage>
        <taxon>Bacteria</taxon>
        <taxon>Pseudomonadati</taxon>
        <taxon>Bacteroidota</taxon>
        <taxon>Saprospiria</taxon>
        <taxon>Saprospirales</taxon>
        <taxon>Haliscomenobacteraceae</taxon>
        <taxon>Haliscomenobacter</taxon>
    </lineage>
</organism>
<dbReference type="SUPFAM" id="SSF46785">
    <property type="entry name" value="Winged helix' DNA-binding domain"/>
    <property type="match status" value="1"/>
</dbReference>
<dbReference type="Gene3D" id="1.10.10.10">
    <property type="entry name" value="Winged helix-like DNA-binding domain superfamily/Winged helix DNA-binding domain"/>
    <property type="match status" value="1"/>
</dbReference>
<dbReference type="GO" id="GO:0003700">
    <property type="term" value="F:DNA-binding transcription factor activity"/>
    <property type="evidence" value="ECO:0007669"/>
    <property type="project" value="TreeGrafter"/>
</dbReference>
<evidence type="ECO:0000313" key="1">
    <source>
        <dbReference type="EMBL" id="AEE53314.1"/>
    </source>
</evidence>
<name>F4KSB1_HALH1</name>
<dbReference type="PANTHER" id="PTHR33221">
    <property type="entry name" value="WINGED HELIX-TURN-HELIX TRANSCRIPTIONAL REGULATOR, RRF2 FAMILY"/>
    <property type="match status" value="1"/>
</dbReference>
<protein>
    <submittedName>
        <fullName evidence="1">Transcriptional regulator, BadM/Rrf2 family</fullName>
    </submittedName>
</protein>
<dbReference type="Pfam" id="PF02082">
    <property type="entry name" value="Rrf2"/>
    <property type="match status" value="1"/>
</dbReference>
<dbReference type="InterPro" id="IPR036390">
    <property type="entry name" value="WH_DNA-bd_sf"/>
</dbReference>
<reference evidence="1 2" key="1">
    <citation type="journal article" date="2011" name="Stand. Genomic Sci.">
        <title>Complete genome sequence of Haliscomenobacter hydrossis type strain (O).</title>
        <authorList>
            <consortium name="US DOE Joint Genome Institute (JGI-PGF)"/>
            <person name="Daligault H."/>
            <person name="Lapidus A."/>
            <person name="Zeytun A."/>
            <person name="Nolan M."/>
            <person name="Lucas S."/>
            <person name="Del Rio T.G."/>
            <person name="Tice H."/>
            <person name="Cheng J.F."/>
            <person name="Tapia R."/>
            <person name="Han C."/>
            <person name="Goodwin L."/>
            <person name="Pitluck S."/>
            <person name="Liolios K."/>
            <person name="Pagani I."/>
            <person name="Ivanova N."/>
            <person name="Huntemann M."/>
            <person name="Mavromatis K."/>
            <person name="Mikhailova N."/>
            <person name="Pati A."/>
            <person name="Chen A."/>
            <person name="Palaniappan K."/>
            <person name="Land M."/>
            <person name="Hauser L."/>
            <person name="Brambilla E.M."/>
            <person name="Rohde M."/>
            <person name="Verbarg S."/>
            <person name="Goker M."/>
            <person name="Bristow J."/>
            <person name="Eisen J.A."/>
            <person name="Markowitz V."/>
            <person name="Hugenholtz P."/>
            <person name="Kyrpides N.C."/>
            <person name="Klenk H.P."/>
            <person name="Woyke T."/>
        </authorList>
    </citation>
    <scope>NUCLEOTIDE SEQUENCE [LARGE SCALE GENOMIC DNA]</scope>
    <source>
        <strain evidence="2">ATCC 27775 / DSM 1100 / LMG 10767 / O</strain>
    </source>
</reference>
<dbReference type="KEGG" id="hhy:Halhy_5489"/>
<dbReference type="GO" id="GO:0005829">
    <property type="term" value="C:cytosol"/>
    <property type="evidence" value="ECO:0007669"/>
    <property type="project" value="TreeGrafter"/>
</dbReference>
<dbReference type="HOGENOM" id="CLU_107144_1_4_10"/>
<dbReference type="Proteomes" id="UP000008461">
    <property type="component" value="Chromosome"/>
</dbReference>
<accession>F4KSB1</accession>
<dbReference type="RefSeq" id="WP_013767844.1">
    <property type="nucleotide sequence ID" value="NC_015510.1"/>
</dbReference>
<dbReference type="NCBIfam" id="TIGR00738">
    <property type="entry name" value="rrf2_super"/>
    <property type="match status" value="1"/>
</dbReference>
<dbReference type="STRING" id="760192.Halhy_5489"/>
<dbReference type="EMBL" id="CP002691">
    <property type="protein sequence ID" value="AEE53314.1"/>
    <property type="molecule type" value="Genomic_DNA"/>
</dbReference>
<dbReference type="OrthoDB" id="9808360at2"/>
<dbReference type="eggNOG" id="COG1959">
    <property type="taxonomic scope" value="Bacteria"/>
</dbReference>
<sequence>MFSKSCQYAIRAVLYLAEHGKEGQCVGVKEITEALEVPGPFLAKLLQQLSRNQLIGSTKGPHGGFCMSPKHLEAPLIMVIECIDGPEVFTSCVLGLPACNAANPCYLHHQSLAYKQGMLKILKDKTIAEVARQVPELR</sequence>
<evidence type="ECO:0000313" key="2">
    <source>
        <dbReference type="Proteomes" id="UP000008461"/>
    </source>
</evidence>
<proteinExistence type="predicted"/>
<dbReference type="InterPro" id="IPR036388">
    <property type="entry name" value="WH-like_DNA-bd_sf"/>
</dbReference>
<reference key="2">
    <citation type="submission" date="2011-04" db="EMBL/GenBank/DDBJ databases">
        <title>Complete sequence of chromosome of Haliscomenobacter hydrossis DSM 1100.</title>
        <authorList>
            <consortium name="US DOE Joint Genome Institute (JGI-PGF)"/>
            <person name="Lucas S."/>
            <person name="Han J."/>
            <person name="Lapidus A."/>
            <person name="Bruce D."/>
            <person name="Goodwin L."/>
            <person name="Pitluck S."/>
            <person name="Peters L."/>
            <person name="Kyrpides N."/>
            <person name="Mavromatis K."/>
            <person name="Ivanova N."/>
            <person name="Ovchinnikova G."/>
            <person name="Pagani I."/>
            <person name="Daligault H."/>
            <person name="Detter J.C."/>
            <person name="Han C."/>
            <person name="Land M."/>
            <person name="Hauser L."/>
            <person name="Markowitz V."/>
            <person name="Cheng J.-F."/>
            <person name="Hugenholtz P."/>
            <person name="Woyke T."/>
            <person name="Wu D."/>
            <person name="Verbarg S."/>
            <person name="Frueling A."/>
            <person name="Brambilla E."/>
            <person name="Klenk H.-P."/>
            <person name="Eisen J.A."/>
        </authorList>
    </citation>
    <scope>NUCLEOTIDE SEQUENCE</scope>
    <source>
        <strain>DSM 1100</strain>
    </source>
</reference>
<keyword evidence="2" id="KW-1185">Reference proteome</keyword>
<dbReference type="AlphaFoldDB" id="F4KSB1"/>
<dbReference type="InterPro" id="IPR000944">
    <property type="entry name" value="Tscrpt_reg_Rrf2"/>
</dbReference>
<dbReference type="PROSITE" id="PS51197">
    <property type="entry name" value="HTH_RRF2_2"/>
    <property type="match status" value="1"/>
</dbReference>